<comment type="subunit">
    <text evidence="3 8">Heterotetramer of two alpha and two beta chains.</text>
</comment>
<dbReference type="Gene3D" id="3.10.20.340">
    <property type="entry name" value="ArgJ beta chain, C-terminal domain"/>
    <property type="match status" value="1"/>
</dbReference>
<dbReference type="FunFam" id="3.10.20.340:FF:000003">
    <property type="entry name" value="Arginine biosynthesis bifunctional protein ArgJ"/>
    <property type="match status" value="1"/>
</dbReference>
<dbReference type="Gene3D" id="3.60.70.12">
    <property type="entry name" value="L-amino peptidase D-ALA esterase/amidase"/>
    <property type="match status" value="1"/>
</dbReference>
<feature type="binding site" evidence="8">
    <location>
        <position position="153"/>
    </location>
    <ligand>
        <name>substrate</name>
    </ligand>
</feature>
<dbReference type="SUPFAM" id="SSF56266">
    <property type="entry name" value="DmpA/ArgJ-like"/>
    <property type="match status" value="1"/>
</dbReference>
<name>A0A2A2WNE2_9ACTN</name>
<dbReference type="PANTHER" id="PTHR23100:SF0">
    <property type="entry name" value="ARGININE BIOSYNTHESIS BIFUNCTIONAL PROTEIN ARGJ, MITOCHONDRIAL"/>
    <property type="match status" value="1"/>
</dbReference>
<keyword evidence="6 8" id="KW-0068">Autocatalytic cleavage</keyword>
<dbReference type="AlphaFoldDB" id="A0A2A2WNE2"/>
<dbReference type="EC" id="2.3.1.1" evidence="8"/>
<accession>A0A2A2WNE2</accession>
<comment type="caution">
    <text evidence="9">The sequence shown here is derived from an EMBL/GenBank/DDBJ whole genome shotgun (WGS) entry which is preliminary data.</text>
</comment>
<feature type="binding site" evidence="8">
    <location>
        <position position="180"/>
    </location>
    <ligand>
        <name>substrate</name>
    </ligand>
</feature>
<evidence type="ECO:0000313" key="10">
    <source>
        <dbReference type="Proteomes" id="UP000218810"/>
    </source>
</evidence>
<feature type="binding site" evidence="8">
    <location>
        <position position="191"/>
    </location>
    <ligand>
        <name>substrate</name>
    </ligand>
</feature>
<feature type="binding site" evidence="8">
    <location>
        <position position="402"/>
    </location>
    <ligand>
        <name>substrate</name>
    </ligand>
</feature>
<comment type="similarity">
    <text evidence="2 8">Belongs to the ArgJ family.</text>
</comment>
<keyword evidence="10" id="KW-1185">Reference proteome</keyword>
<comment type="pathway">
    <text evidence="8">Amino-acid biosynthesis; L-arginine biosynthesis; L-ornithine and N-acetyl-L-glutamate from L-glutamate and N(2)-acetyl-L-ornithine (cyclic): step 1/1.</text>
</comment>
<evidence type="ECO:0000256" key="3">
    <source>
        <dbReference type="ARBA" id="ARBA00011475"/>
    </source>
</evidence>
<dbReference type="PANTHER" id="PTHR23100">
    <property type="entry name" value="ARGININE BIOSYNTHESIS BIFUNCTIONAL PROTEIN ARGJ"/>
    <property type="match status" value="1"/>
</dbReference>
<dbReference type="GO" id="GO:0004042">
    <property type="term" value="F:L-glutamate N-acetyltransferase activity"/>
    <property type="evidence" value="ECO:0007669"/>
    <property type="project" value="UniProtKB-UniRule"/>
</dbReference>
<feature type="site" description="Involved in the stabilization of negative charge on the oxyanion by the formation of the oxyanion hole" evidence="8">
    <location>
        <position position="116"/>
    </location>
</feature>
<keyword evidence="4 8" id="KW-0963">Cytoplasm</keyword>
<evidence type="ECO:0000256" key="7">
    <source>
        <dbReference type="ARBA" id="ARBA00023315"/>
    </source>
</evidence>
<evidence type="ECO:0000256" key="2">
    <source>
        <dbReference type="ARBA" id="ARBA00006774"/>
    </source>
</evidence>
<dbReference type="NCBIfam" id="TIGR00120">
    <property type="entry name" value="ArgJ"/>
    <property type="match status" value="1"/>
</dbReference>
<dbReference type="InterPro" id="IPR002813">
    <property type="entry name" value="Arg_biosynth_ArgJ"/>
</dbReference>
<dbReference type="GO" id="GO:0006526">
    <property type="term" value="P:L-arginine biosynthetic process"/>
    <property type="evidence" value="ECO:0007669"/>
    <property type="project" value="UniProtKB-UniRule"/>
</dbReference>
<feature type="active site" description="Nucleophile" evidence="8">
    <location>
        <position position="191"/>
    </location>
</feature>
<protein>
    <recommendedName>
        <fullName evidence="8">Arginine biosynthesis bifunctional protein ArgJ</fullName>
    </recommendedName>
    <domain>
        <recommendedName>
            <fullName evidence="8">Glutamate N-acetyltransferase</fullName>
            <ecNumber evidence="8">2.3.1.35</ecNumber>
        </recommendedName>
        <alternativeName>
            <fullName evidence="8">Ornithine acetyltransferase</fullName>
            <shortName evidence="8">OATase</shortName>
        </alternativeName>
        <alternativeName>
            <fullName evidence="8">Ornithine transacetylase</fullName>
        </alternativeName>
    </domain>
    <domain>
        <recommendedName>
            <fullName evidence="8">Amino-acid acetyltransferase</fullName>
            <ecNumber evidence="8">2.3.1.1</ecNumber>
        </recommendedName>
        <alternativeName>
            <fullName evidence="8">N-acetylglutamate synthase</fullName>
            <shortName evidence="8">AGSase</shortName>
        </alternativeName>
    </domain>
    <component>
        <recommendedName>
            <fullName evidence="8">Arginine biosynthesis bifunctional protein ArgJ alpha chain</fullName>
        </recommendedName>
    </component>
    <component>
        <recommendedName>
            <fullName evidence="8">Arginine biosynthesis bifunctional protein ArgJ beta chain</fullName>
        </recommendedName>
    </component>
</protein>
<comment type="function">
    <text evidence="8">Catalyzes two activities which are involved in the cyclic version of arginine biosynthesis: the synthesis of N-acetylglutamate from glutamate and acetyl-CoA as the acetyl donor, and of ornithine by transacetylation between N(2)-acetylornithine and glutamate.</text>
</comment>
<comment type="catalytic activity">
    <reaction evidence="8">
        <text>N(2)-acetyl-L-ornithine + L-glutamate = N-acetyl-L-glutamate + L-ornithine</text>
        <dbReference type="Rhea" id="RHEA:15349"/>
        <dbReference type="ChEBI" id="CHEBI:29985"/>
        <dbReference type="ChEBI" id="CHEBI:44337"/>
        <dbReference type="ChEBI" id="CHEBI:46911"/>
        <dbReference type="ChEBI" id="CHEBI:57805"/>
        <dbReference type="EC" id="2.3.1.35"/>
    </reaction>
</comment>
<comment type="pathway">
    <text evidence="8">Amino-acid biosynthesis; L-arginine biosynthesis; N(2)-acetyl-L-ornithine from L-glutamate: step 1/4.</text>
</comment>
<dbReference type="NCBIfam" id="NF003802">
    <property type="entry name" value="PRK05388.1"/>
    <property type="match status" value="1"/>
</dbReference>
<gene>
    <name evidence="8" type="primary">argJ</name>
    <name evidence="9" type="ORF">CEY15_12175</name>
</gene>
<keyword evidence="8" id="KW-0028">Amino-acid biosynthesis</keyword>
<organism evidence="9 10">
    <name type="scientific">Dietzia natronolimnaea</name>
    <dbReference type="NCBI Taxonomy" id="161920"/>
    <lineage>
        <taxon>Bacteria</taxon>
        <taxon>Bacillati</taxon>
        <taxon>Actinomycetota</taxon>
        <taxon>Actinomycetes</taxon>
        <taxon>Mycobacteriales</taxon>
        <taxon>Dietziaceae</taxon>
        <taxon>Dietzia</taxon>
    </lineage>
</organism>
<comment type="catalytic activity">
    <reaction evidence="8">
        <text>L-glutamate + acetyl-CoA = N-acetyl-L-glutamate + CoA + H(+)</text>
        <dbReference type="Rhea" id="RHEA:24292"/>
        <dbReference type="ChEBI" id="CHEBI:15378"/>
        <dbReference type="ChEBI" id="CHEBI:29985"/>
        <dbReference type="ChEBI" id="CHEBI:44337"/>
        <dbReference type="ChEBI" id="CHEBI:57287"/>
        <dbReference type="ChEBI" id="CHEBI:57288"/>
        <dbReference type="EC" id="2.3.1.1"/>
    </reaction>
</comment>
<keyword evidence="5 8" id="KW-0808">Transferase</keyword>
<dbReference type="GO" id="GO:0005737">
    <property type="term" value="C:cytoplasm"/>
    <property type="evidence" value="ECO:0007669"/>
    <property type="project" value="UniProtKB-SubCell"/>
</dbReference>
<comment type="subcellular location">
    <subcellularLocation>
        <location evidence="1 8">Cytoplasm</location>
    </subcellularLocation>
</comment>
<feature type="chain" id="PRO_5023383152" description="Arginine biosynthesis bifunctional protein ArgJ alpha chain" evidence="8">
    <location>
        <begin position="1"/>
        <end position="190"/>
    </location>
</feature>
<feature type="binding site" evidence="8">
    <location>
        <position position="270"/>
    </location>
    <ligand>
        <name>substrate</name>
    </ligand>
</feature>
<dbReference type="OrthoDB" id="9804242at2"/>
<keyword evidence="8" id="KW-0055">Arginine biosynthesis</keyword>
<dbReference type="Pfam" id="PF01960">
    <property type="entry name" value="ArgJ"/>
    <property type="match status" value="1"/>
</dbReference>
<evidence type="ECO:0000256" key="1">
    <source>
        <dbReference type="ARBA" id="ARBA00004496"/>
    </source>
</evidence>
<dbReference type="GO" id="GO:0006592">
    <property type="term" value="P:ornithine biosynthetic process"/>
    <property type="evidence" value="ECO:0007669"/>
    <property type="project" value="TreeGrafter"/>
</dbReference>
<proteinExistence type="inferred from homology"/>
<feature type="binding site" evidence="8">
    <location>
        <position position="407"/>
    </location>
    <ligand>
        <name>substrate</name>
    </ligand>
</feature>
<feature type="site" description="Cleavage; by autolysis" evidence="8">
    <location>
        <begin position="190"/>
        <end position="191"/>
    </location>
</feature>
<dbReference type="GO" id="GO:0004358">
    <property type="term" value="F:L-glutamate N-acetyltransferase activity, acting on acetyl-L-ornithine as donor"/>
    <property type="evidence" value="ECO:0007669"/>
    <property type="project" value="UniProtKB-UniRule"/>
</dbReference>
<dbReference type="Proteomes" id="UP000218810">
    <property type="component" value="Unassembled WGS sequence"/>
</dbReference>
<dbReference type="UniPathway" id="UPA00068">
    <property type="reaction ID" value="UER00106"/>
</dbReference>
<dbReference type="CDD" id="cd02152">
    <property type="entry name" value="OAT"/>
    <property type="match status" value="1"/>
</dbReference>
<evidence type="ECO:0000256" key="6">
    <source>
        <dbReference type="ARBA" id="ARBA00022813"/>
    </source>
</evidence>
<dbReference type="InterPro" id="IPR042195">
    <property type="entry name" value="ArgJ_beta_C"/>
</dbReference>
<sequence>MRTATASSGPTPLPAGFRAHAGAAGLREEGDDVVVVVNDGPSPASSAVFTRSRFAGPSVVLSRENAVGGRARGVVVVAKNANVATGEQGMADAREVLEHAAAAVGAAPGEMLIASTGVIGRRYPMPLLRAHLDSVAGAAFDADAVALAGAMMTTDTRPKTATADMTTTTGGTARVVGIAKGVGMVEPDMATMIAVVFTDAAVTPGALDTAFRGAVDATFNCLSVDTDTSTSDTAIALASGVAGPVDDVELRRALEAVCLDLTLQLARDGEGATKLLTVKVTGARDRAQAKRVAKTILNSPLVKTAVHGADPNWGRVAMAIGKCQDDTDIDPERVRIVFGDLETYPAFPGDAELERLTEIMRADEVTIAVDLGVEGGGVEGGVADGACTVYGCDLSREYISINADYTT</sequence>
<evidence type="ECO:0000313" key="9">
    <source>
        <dbReference type="EMBL" id="PAY22710.1"/>
    </source>
</evidence>
<evidence type="ECO:0000256" key="5">
    <source>
        <dbReference type="ARBA" id="ARBA00022679"/>
    </source>
</evidence>
<dbReference type="EC" id="2.3.1.35" evidence="8"/>
<keyword evidence="8" id="KW-0511">Multifunctional enzyme</keyword>
<dbReference type="HAMAP" id="MF_01106">
    <property type="entry name" value="ArgJ"/>
    <property type="match status" value="1"/>
</dbReference>
<evidence type="ECO:0000256" key="4">
    <source>
        <dbReference type="ARBA" id="ARBA00022490"/>
    </source>
</evidence>
<dbReference type="InterPro" id="IPR016117">
    <property type="entry name" value="ArgJ-like_dom_sf"/>
</dbReference>
<keyword evidence="7 8" id="KW-0012">Acyltransferase</keyword>
<feature type="chain" id="PRO_5023383153" description="Arginine biosynthesis bifunctional protein ArgJ beta chain" evidence="8">
    <location>
        <begin position="191"/>
        <end position="407"/>
    </location>
</feature>
<evidence type="ECO:0000256" key="8">
    <source>
        <dbReference type="HAMAP-Rule" id="MF_01106"/>
    </source>
</evidence>
<reference evidence="10" key="1">
    <citation type="submission" date="2017-09" db="EMBL/GenBank/DDBJ databases">
        <authorList>
            <person name="Zhang Y."/>
            <person name="Huang X."/>
            <person name="Liu J."/>
            <person name="Lu L."/>
            <person name="Peng K."/>
        </authorList>
    </citation>
    <scope>NUCLEOTIDE SEQUENCE [LARGE SCALE GENOMIC DNA]</scope>
    <source>
        <strain evidence="10">S-XJ-1</strain>
    </source>
</reference>
<feature type="site" description="Involved in the stabilization of negative charge on the oxyanion by the formation of the oxyanion hole" evidence="8">
    <location>
        <position position="117"/>
    </location>
</feature>
<dbReference type="EMBL" id="NTGA01000021">
    <property type="protein sequence ID" value="PAY22710.1"/>
    <property type="molecule type" value="Genomic_DNA"/>
</dbReference>